<dbReference type="InterPro" id="IPR014001">
    <property type="entry name" value="Helicase_ATP-bd"/>
</dbReference>
<dbReference type="Proteomes" id="UP000244855">
    <property type="component" value="Unassembled WGS sequence"/>
</dbReference>
<dbReference type="InterPro" id="IPR001650">
    <property type="entry name" value="Helicase_C-like"/>
</dbReference>
<keyword evidence="5" id="KW-0862">Zinc</keyword>
<dbReference type="GO" id="GO:0008094">
    <property type="term" value="F:ATP-dependent activity, acting on DNA"/>
    <property type="evidence" value="ECO:0007669"/>
    <property type="project" value="TreeGrafter"/>
</dbReference>
<sequence>MGPFKRDWNFDDGEPENLKRGRTRETFNLDLISNTGNEQYPIEQAAFMHQNMNVLCRQHVMDSYLGASIRGISNLTPGYTRQVAMPNEPPVKTVAFNQADGYLGEVMCLYGTACEVEAKISTKTGVLEEARMPFTNGFCHLQVIRQRNYTLRDINGLDIAVLDRKTTKALKNLDERFRIQYSAYISGDQWNHCASSSTRTAKAVVVNVELNISGLRANSKDVGKILSRARIYLQHPRFQPKDMPYENPHYIVISDVNNVMPEVQNLDVTLQPTQNLVEAQSVDKIFDELDQHMHLKLASADSSIIKTKLQAHQEAAVDFVAQRESLKMSEAFCIWKHTTNEDMRSCYRHVVLGIKKPFRPNENFGGIIADEMGLGKTLSMLSAVALSLESAKHFSTKWPLRPEPQMNKTPTRATLIIVPSLLIMNGWMGEIDKHITPGYLKCERFHGQARDRDIIRLIDNDVVFTTYATITNEYFQGSSTLHQIMWYRIVLDEAHCICRQQTKRFLAIKSMDAQYRWCLTGTPIQNGLEDLGALVDFLRIPSLDSARFRSNVASPIEQGCKDGVSKLRSLLKCVCLRRTKHVIHLPEAHQMTRTLHLNAKERSQYQNIIMEQRRAIEHAVSTKNTSKDSNGLCQTILRLRLFCNHGFATVPHRNSRNSRNSTPQEMDEKFSFIEQNDRGECASCSQTIESIGDVENPRSGVYTGCAHLICSGCVSQENKFNGDGESPQFACPVCGKLTRPVVSGSSELARSASYESATYASTKLEALLNDLRTTQCTEKSIVFSAWTKTISIVMSLLTKERIRHSVVEGSMSISERTEALNRFHSPDTPVLLMTLGTGSVGLNLTLASCVYILEPQWNPFVESQAVGRALRLGQQKQVTVIRYILKDTIEEYIQDRQQQKSDLTTISWSEDQDNSANAKLRRFMDFSSVIERL</sequence>
<dbReference type="GO" id="GO:0006281">
    <property type="term" value="P:DNA repair"/>
    <property type="evidence" value="ECO:0007669"/>
    <property type="project" value="TreeGrafter"/>
</dbReference>
<keyword evidence="3 7" id="KW-0863">Zinc-finger</keyword>
<evidence type="ECO:0000256" key="5">
    <source>
        <dbReference type="ARBA" id="ARBA00022833"/>
    </source>
</evidence>
<dbReference type="SMART" id="SM00487">
    <property type="entry name" value="DEXDc"/>
    <property type="match status" value="1"/>
</dbReference>
<dbReference type="GO" id="GO:0016787">
    <property type="term" value="F:hydrolase activity"/>
    <property type="evidence" value="ECO:0007669"/>
    <property type="project" value="UniProtKB-KW"/>
</dbReference>
<feature type="domain" description="RING-type" evidence="8">
    <location>
        <begin position="681"/>
        <end position="734"/>
    </location>
</feature>
<dbReference type="GO" id="GO:0005524">
    <property type="term" value="F:ATP binding"/>
    <property type="evidence" value="ECO:0007669"/>
    <property type="project" value="UniProtKB-KW"/>
</dbReference>
<reference evidence="11 12" key="1">
    <citation type="journal article" date="2018" name="Sci. Rep.">
        <title>Comparative genomics provides insights into the lifestyle and reveals functional heterogeneity of dark septate endophytic fungi.</title>
        <authorList>
            <person name="Knapp D.G."/>
            <person name="Nemeth J.B."/>
            <person name="Barry K."/>
            <person name="Hainaut M."/>
            <person name="Henrissat B."/>
            <person name="Johnson J."/>
            <person name="Kuo A."/>
            <person name="Lim J.H.P."/>
            <person name="Lipzen A."/>
            <person name="Nolan M."/>
            <person name="Ohm R.A."/>
            <person name="Tamas L."/>
            <person name="Grigoriev I.V."/>
            <person name="Spatafora J.W."/>
            <person name="Nagy L.G."/>
            <person name="Kovacs G.M."/>
        </authorList>
    </citation>
    <scope>NUCLEOTIDE SEQUENCE [LARGE SCALE GENOMIC DNA]</scope>
    <source>
        <strain evidence="11 12">DSE2036</strain>
    </source>
</reference>
<gene>
    <name evidence="11" type="ORF">DM02DRAFT_588373</name>
</gene>
<accession>A0A2V1DXJ1</accession>
<dbReference type="OrthoDB" id="448448at2759"/>
<evidence type="ECO:0000313" key="11">
    <source>
        <dbReference type="EMBL" id="PVI03078.1"/>
    </source>
</evidence>
<dbReference type="AlphaFoldDB" id="A0A2V1DXJ1"/>
<dbReference type="SMART" id="SM00490">
    <property type="entry name" value="HELICc"/>
    <property type="match status" value="1"/>
</dbReference>
<keyword evidence="12" id="KW-1185">Reference proteome</keyword>
<organism evidence="11 12">
    <name type="scientific">Periconia macrospinosa</name>
    <dbReference type="NCBI Taxonomy" id="97972"/>
    <lineage>
        <taxon>Eukaryota</taxon>
        <taxon>Fungi</taxon>
        <taxon>Dikarya</taxon>
        <taxon>Ascomycota</taxon>
        <taxon>Pezizomycotina</taxon>
        <taxon>Dothideomycetes</taxon>
        <taxon>Pleosporomycetidae</taxon>
        <taxon>Pleosporales</taxon>
        <taxon>Massarineae</taxon>
        <taxon>Periconiaceae</taxon>
        <taxon>Periconia</taxon>
    </lineage>
</organism>
<dbReference type="PANTHER" id="PTHR45626">
    <property type="entry name" value="TRANSCRIPTION TERMINATION FACTOR 2-RELATED"/>
    <property type="match status" value="1"/>
</dbReference>
<dbReference type="SUPFAM" id="SSF57850">
    <property type="entry name" value="RING/U-box"/>
    <property type="match status" value="1"/>
</dbReference>
<dbReference type="Gene3D" id="3.40.50.10810">
    <property type="entry name" value="Tandem AAA-ATPase domain"/>
    <property type="match status" value="1"/>
</dbReference>
<dbReference type="CDD" id="cd18008">
    <property type="entry name" value="DEXDc_SHPRH-like"/>
    <property type="match status" value="1"/>
</dbReference>
<keyword evidence="6" id="KW-0067">ATP-binding</keyword>
<evidence type="ECO:0000259" key="9">
    <source>
        <dbReference type="PROSITE" id="PS51192"/>
    </source>
</evidence>
<dbReference type="Gene3D" id="3.40.50.300">
    <property type="entry name" value="P-loop containing nucleotide triphosphate hydrolases"/>
    <property type="match status" value="1"/>
</dbReference>
<dbReference type="PROSITE" id="PS51192">
    <property type="entry name" value="HELICASE_ATP_BIND_1"/>
    <property type="match status" value="1"/>
</dbReference>
<dbReference type="PANTHER" id="PTHR45626:SF52">
    <property type="entry name" value="SINGLE-STRANDED DNA-DEPENDENT ATPASE (EUROFUNG)"/>
    <property type="match status" value="1"/>
</dbReference>
<keyword evidence="4" id="KW-0378">Hydrolase</keyword>
<evidence type="ECO:0000256" key="1">
    <source>
        <dbReference type="ARBA" id="ARBA00022723"/>
    </source>
</evidence>
<evidence type="ECO:0000259" key="8">
    <source>
        <dbReference type="PROSITE" id="PS50089"/>
    </source>
</evidence>
<dbReference type="CDD" id="cd18793">
    <property type="entry name" value="SF2_C_SNF"/>
    <property type="match status" value="1"/>
</dbReference>
<dbReference type="PROSITE" id="PS51194">
    <property type="entry name" value="HELICASE_CTER"/>
    <property type="match status" value="1"/>
</dbReference>
<keyword evidence="1" id="KW-0479">Metal-binding</keyword>
<dbReference type="InterPro" id="IPR049730">
    <property type="entry name" value="SNF2/RAD54-like_C"/>
</dbReference>
<dbReference type="InterPro" id="IPR000330">
    <property type="entry name" value="SNF2_N"/>
</dbReference>
<dbReference type="SUPFAM" id="SSF52540">
    <property type="entry name" value="P-loop containing nucleoside triphosphate hydrolases"/>
    <property type="match status" value="2"/>
</dbReference>
<dbReference type="InterPro" id="IPR050628">
    <property type="entry name" value="SNF2_RAD54_helicase_TF"/>
</dbReference>
<dbReference type="STRING" id="97972.A0A2V1DXJ1"/>
<evidence type="ECO:0000256" key="2">
    <source>
        <dbReference type="ARBA" id="ARBA00022741"/>
    </source>
</evidence>
<dbReference type="Pfam" id="PF00271">
    <property type="entry name" value="Helicase_C"/>
    <property type="match status" value="1"/>
</dbReference>
<evidence type="ECO:0000256" key="3">
    <source>
        <dbReference type="ARBA" id="ARBA00022771"/>
    </source>
</evidence>
<dbReference type="InterPro" id="IPR038718">
    <property type="entry name" value="SNF2-like_sf"/>
</dbReference>
<proteinExistence type="predicted"/>
<evidence type="ECO:0000256" key="6">
    <source>
        <dbReference type="ARBA" id="ARBA00022840"/>
    </source>
</evidence>
<evidence type="ECO:0000256" key="7">
    <source>
        <dbReference type="PROSITE-ProRule" id="PRU00175"/>
    </source>
</evidence>
<dbReference type="GO" id="GO:0008270">
    <property type="term" value="F:zinc ion binding"/>
    <property type="evidence" value="ECO:0007669"/>
    <property type="project" value="UniProtKB-KW"/>
</dbReference>
<dbReference type="InterPro" id="IPR017907">
    <property type="entry name" value="Znf_RING_CS"/>
</dbReference>
<name>A0A2V1DXJ1_9PLEO</name>
<keyword evidence="2" id="KW-0547">Nucleotide-binding</keyword>
<evidence type="ECO:0000313" key="12">
    <source>
        <dbReference type="Proteomes" id="UP000244855"/>
    </source>
</evidence>
<dbReference type="EMBL" id="KZ805335">
    <property type="protein sequence ID" value="PVI03078.1"/>
    <property type="molecule type" value="Genomic_DNA"/>
</dbReference>
<dbReference type="PROSITE" id="PS00518">
    <property type="entry name" value="ZF_RING_1"/>
    <property type="match status" value="1"/>
</dbReference>
<dbReference type="InterPro" id="IPR027417">
    <property type="entry name" value="P-loop_NTPase"/>
</dbReference>
<dbReference type="PROSITE" id="PS50089">
    <property type="entry name" value="ZF_RING_2"/>
    <property type="match status" value="1"/>
</dbReference>
<feature type="domain" description="Helicase ATP-binding" evidence="9">
    <location>
        <begin position="357"/>
        <end position="541"/>
    </location>
</feature>
<dbReference type="GO" id="GO:0005634">
    <property type="term" value="C:nucleus"/>
    <property type="evidence" value="ECO:0007669"/>
    <property type="project" value="TreeGrafter"/>
</dbReference>
<dbReference type="Pfam" id="PF00176">
    <property type="entry name" value="SNF2-rel_dom"/>
    <property type="match status" value="1"/>
</dbReference>
<dbReference type="InterPro" id="IPR001841">
    <property type="entry name" value="Znf_RING"/>
</dbReference>
<feature type="domain" description="Helicase C-terminal" evidence="10">
    <location>
        <begin position="763"/>
        <end position="921"/>
    </location>
</feature>
<protein>
    <submittedName>
        <fullName evidence="11">Uncharacterized protein</fullName>
    </submittedName>
</protein>
<evidence type="ECO:0000259" key="10">
    <source>
        <dbReference type="PROSITE" id="PS51194"/>
    </source>
</evidence>
<evidence type="ECO:0000256" key="4">
    <source>
        <dbReference type="ARBA" id="ARBA00022801"/>
    </source>
</evidence>